<keyword evidence="2" id="KW-1185">Reference proteome</keyword>
<evidence type="ECO:0000313" key="1">
    <source>
        <dbReference type="EMBL" id="MBB5338804.1"/>
    </source>
</evidence>
<dbReference type="EMBL" id="JACHEA010000001">
    <property type="protein sequence ID" value="MBB5338804.1"/>
    <property type="molecule type" value="Genomic_DNA"/>
</dbReference>
<reference evidence="1" key="1">
    <citation type="submission" date="2020-08" db="EMBL/GenBank/DDBJ databases">
        <title>Genomic Encyclopedia of Type Strains, Phase IV (KMG-V): Genome sequencing to study the core and pangenomes of soil and plant-associated prokaryotes.</title>
        <authorList>
            <person name="Whitman W."/>
        </authorList>
    </citation>
    <scope>NUCLEOTIDE SEQUENCE</scope>
    <source>
        <strain evidence="1">M8UP15</strain>
    </source>
</reference>
<accession>A0ACC5NW81</accession>
<sequence>MPDKPEEKPEEYVRFEALLRQVVKPDPKIPKPDPKPAKSKS</sequence>
<gene>
    <name evidence="1" type="ORF">HDF13_001137</name>
</gene>
<comment type="caution">
    <text evidence="1">The sequence shown here is derived from an EMBL/GenBank/DDBJ whole genome shotgun (WGS) entry which is preliminary data.</text>
</comment>
<organism evidence="1 2">
    <name type="scientific">Tunturiibacter gelidiferens</name>
    <dbReference type="NCBI Taxonomy" id="3069689"/>
    <lineage>
        <taxon>Bacteria</taxon>
        <taxon>Pseudomonadati</taxon>
        <taxon>Acidobacteriota</taxon>
        <taxon>Terriglobia</taxon>
        <taxon>Terriglobales</taxon>
        <taxon>Acidobacteriaceae</taxon>
        <taxon>Tunturiibacter</taxon>
    </lineage>
</organism>
<evidence type="ECO:0000313" key="2">
    <source>
        <dbReference type="Proteomes" id="UP000569005"/>
    </source>
</evidence>
<name>A0ACC5NW81_9BACT</name>
<protein>
    <submittedName>
        <fullName evidence="1">Uncharacterized protein</fullName>
    </submittedName>
</protein>
<proteinExistence type="predicted"/>
<dbReference type="Proteomes" id="UP000569005">
    <property type="component" value="Unassembled WGS sequence"/>
</dbReference>